<evidence type="ECO:0000313" key="5">
    <source>
        <dbReference type="Proteomes" id="UP000193244"/>
    </source>
</evidence>
<dbReference type="RefSeq" id="WP_085483484.1">
    <property type="nucleotide sequence ID" value="NZ_FXAY01000001.1"/>
</dbReference>
<evidence type="ECO:0000259" key="3">
    <source>
        <dbReference type="SMART" id="SM00822"/>
    </source>
</evidence>
<gene>
    <name evidence="4" type="ORF">SAMN06296010_1017</name>
</gene>
<dbReference type="STRING" id="150121.SAMN06296010_1017"/>
<dbReference type="EMBL" id="FXAY01000001">
    <property type="protein sequence ID" value="SMG20199.1"/>
    <property type="molecule type" value="Genomic_DNA"/>
</dbReference>
<keyword evidence="5" id="KW-1185">Reference proteome</keyword>
<dbReference type="GO" id="GO:0016020">
    <property type="term" value="C:membrane"/>
    <property type="evidence" value="ECO:0007669"/>
    <property type="project" value="TreeGrafter"/>
</dbReference>
<dbReference type="InterPro" id="IPR057326">
    <property type="entry name" value="KR_dom"/>
</dbReference>
<dbReference type="PANTHER" id="PTHR44196">
    <property type="entry name" value="DEHYDROGENASE/REDUCTASE SDR FAMILY MEMBER 7B"/>
    <property type="match status" value="1"/>
</dbReference>
<evidence type="ECO:0000313" key="4">
    <source>
        <dbReference type="EMBL" id="SMG20199.1"/>
    </source>
</evidence>
<dbReference type="SUPFAM" id="SSF51735">
    <property type="entry name" value="NAD(P)-binding Rossmann-fold domains"/>
    <property type="match status" value="1"/>
</dbReference>
<reference evidence="5" key="1">
    <citation type="submission" date="2017-04" db="EMBL/GenBank/DDBJ databases">
        <authorList>
            <person name="Varghese N."/>
            <person name="Submissions S."/>
        </authorList>
    </citation>
    <scope>NUCLEOTIDE SEQUENCE [LARGE SCALE GENOMIC DNA]</scope>
    <source>
        <strain evidence="5">VKM Ac-2510</strain>
    </source>
</reference>
<organism evidence="4 5">
    <name type="scientific">Agreia pratensis</name>
    <dbReference type="NCBI Taxonomy" id="150121"/>
    <lineage>
        <taxon>Bacteria</taxon>
        <taxon>Bacillati</taxon>
        <taxon>Actinomycetota</taxon>
        <taxon>Actinomycetes</taxon>
        <taxon>Micrococcales</taxon>
        <taxon>Microbacteriaceae</taxon>
        <taxon>Agreia</taxon>
    </lineage>
</organism>
<dbReference type="SMART" id="SM00822">
    <property type="entry name" value="PKS_KR"/>
    <property type="match status" value="1"/>
</dbReference>
<protein>
    <submittedName>
        <fullName evidence="4">Cyclic-di-GMP-binding biofilm dispersal mediator protein</fullName>
    </submittedName>
</protein>
<accession>A0A1X7IZ67</accession>
<dbReference type="CDD" id="cd05233">
    <property type="entry name" value="SDR_c"/>
    <property type="match status" value="1"/>
</dbReference>
<dbReference type="AlphaFoldDB" id="A0A1X7IZ67"/>
<evidence type="ECO:0000256" key="2">
    <source>
        <dbReference type="ARBA" id="ARBA00023002"/>
    </source>
</evidence>
<dbReference type="InterPro" id="IPR002347">
    <property type="entry name" value="SDR_fam"/>
</dbReference>
<feature type="domain" description="Ketoreductase" evidence="3">
    <location>
        <begin position="7"/>
        <end position="183"/>
    </location>
</feature>
<proteinExistence type="inferred from homology"/>
<dbReference type="InterPro" id="IPR003560">
    <property type="entry name" value="DHB_DH"/>
</dbReference>
<dbReference type="InterPro" id="IPR036291">
    <property type="entry name" value="NAD(P)-bd_dom_sf"/>
</dbReference>
<sequence length="228" mass="22951">MTELRGKRILVVGATGGLGSRIARRLSEAGAVLALSARDVDRLDALDLAAETIPADLHRESAAVVAEAERRLGGLDAVVIASGVVAFGPASELEPETVADLFAVNAASPIELITAALPALSRSAEEGREPAVVTISGIVAEAPTAGLAAYSASKAALAAFMVAAGRENRRAGIRLLDARPGHTETGLVTRAIAGTAPAFPAGHDADHVAGVIVDAIASGARDLPSSAF</sequence>
<dbReference type="Proteomes" id="UP000193244">
    <property type="component" value="Unassembled WGS sequence"/>
</dbReference>
<dbReference type="PRINTS" id="PR01397">
    <property type="entry name" value="DHBDHDRGNASE"/>
</dbReference>
<dbReference type="Pfam" id="PF00106">
    <property type="entry name" value="adh_short"/>
    <property type="match status" value="1"/>
</dbReference>
<dbReference type="GO" id="GO:0008667">
    <property type="term" value="F:2,3-dihydro-2,3-dihydroxybenzoate dehydrogenase activity"/>
    <property type="evidence" value="ECO:0007669"/>
    <property type="project" value="InterPro"/>
</dbReference>
<evidence type="ECO:0000256" key="1">
    <source>
        <dbReference type="ARBA" id="ARBA00006484"/>
    </source>
</evidence>
<dbReference type="PANTHER" id="PTHR44196:SF1">
    <property type="entry name" value="DEHYDROGENASE_REDUCTASE SDR FAMILY MEMBER 7B"/>
    <property type="match status" value="1"/>
</dbReference>
<dbReference type="OrthoDB" id="3784334at2"/>
<dbReference type="Gene3D" id="3.40.50.720">
    <property type="entry name" value="NAD(P)-binding Rossmann-like Domain"/>
    <property type="match status" value="1"/>
</dbReference>
<comment type="similarity">
    <text evidence="1">Belongs to the short-chain dehydrogenases/reductases (SDR) family.</text>
</comment>
<keyword evidence="2" id="KW-0560">Oxidoreductase</keyword>
<name>A0A1X7IZ67_9MICO</name>
<dbReference type="GO" id="GO:0019290">
    <property type="term" value="P:siderophore biosynthetic process"/>
    <property type="evidence" value="ECO:0007669"/>
    <property type="project" value="InterPro"/>
</dbReference>